<dbReference type="Proteomes" id="UP001295462">
    <property type="component" value="Unassembled WGS sequence"/>
</dbReference>
<accession>A0AAU9QQT9</accession>
<sequence length="628" mass="72330">MRIPIISTDLSTPFNSVAKYLGRHWPDGKLKHNQSRELLARLMGYNSTHEVYRTADSNTLPDSVSLDKVKKAMFVRGLKFTNSSPLDLTALLNKLPFRHLAFYQSTAEHKMEQLKTDFKQAGKMLIEDEFHSVMSYTSPDLLCELFDQNLIPRYRQAVRQTEQGYEVFSQSRLEQLARTFEGLPGDVMTEQGIDKSSIINDHLVPNIWCSLEQHIDKMIVNEEWDMPRGFSVFTAHMDASNESEPVYLIGKGVYGALAPRIFNTKREVYEGIATLLKGHPIKPQTDRLPTLYNVRHMFNPKQSKNALPRCGFTMYESYQDSHKFTIHGQQYINLDPIKPYPKGWQQAIDFEPDPKLANIELLKPIADIIPIAVAQDCVQIERKVLPFQRRNEYRMDQLTESQWCLLIKAGRAGDLTFGSSELATLKDEDLTQEDYRLIGRSVESHHPELEGVFDHDVLGVIFESSEANYYGRYRSFDNEPSLCIERNTRFLIAVSAGLLTGNVKFYDDPHAYTAACHVLAAWIFNVDWNLKYEWSEDARMFLADNIKLFRETVIIHQNIDSFLKALLMHEGSIAEKNTLYTYHSEVAEPKRQSDQHNFLSSLSKHRKVPTSVMHYQQTIEDIQKKSAD</sequence>
<dbReference type="EMBL" id="CAKMUD010000086">
    <property type="protein sequence ID" value="CAH1597519.1"/>
    <property type="molecule type" value="Genomic_DNA"/>
</dbReference>
<dbReference type="AlphaFoldDB" id="A0AAU9QQT9"/>
<reference evidence="1" key="1">
    <citation type="submission" date="2022-01" db="EMBL/GenBank/DDBJ databases">
        <authorList>
            <person name="Lagorce A."/>
        </authorList>
    </citation>
    <scope>NUCLEOTIDE SEQUENCE</scope>
    <source>
        <strain evidence="1">Th15_F1_A12</strain>
    </source>
</reference>
<dbReference type="RefSeq" id="WP_409589426.1">
    <property type="nucleotide sequence ID" value="NZ_CAKMTZ010000085.1"/>
</dbReference>
<comment type="caution">
    <text evidence="1">The sequence shown here is derived from an EMBL/GenBank/DDBJ whole genome shotgun (WGS) entry which is preliminary data.</text>
</comment>
<organism evidence="1 2">
    <name type="scientific">Vibrio jasicida</name>
    <dbReference type="NCBI Taxonomy" id="766224"/>
    <lineage>
        <taxon>Bacteria</taxon>
        <taxon>Pseudomonadati</taxon>
        <taxon>Pseudomonadota</taxon>
        <taxon>Gammaproteobacteria</taxon>
        <taxon>Vibrionales</taxon>
        <taxon>Vibrionaceae</taxon>
        <taxon>Vibrio</taxon>
    </lineage>
</organism>
<gene>
    <name evidence="1" type="ORF">THF1A12_320086</name>
</gene>
<protein>
    <submittedName>
        <fullName evidence="1">Uncharacterized protein</fullName>
    </submittedName>
</protein>
<evidence type="ECO:0000313" key="1">
    <source>
        <dbReference type="EMBL" id="CAH1597519.1"/>
    </source>
</evidence>
<evidence type="ECO:0000313" key="2">
    <source>
        <dbReference type="Proteomes" id="UP001295462"/>
    </source>
</evidence>
<proteinExistence type="predicted"/>
<name>A0AAU9QQT9_9VIBR</name>